<keyword evidence="2" id="KW-0539">Nucleus</keyword>
<protein>
    <submittedName>
        <fullName evidence="3">Unnamed protein product</fullName>
    </submittedName>
</protein>
<keyword evidence="4" id="KW-1185">Reference proteome</keyword>
<dbReference type="Proteomes" id="UP001165189">
    <property type="component" value="Unassembled WGS sequence"/>
</dbReference>
<dbReference type="PANTHER" id="PTHR37534:SF51">
    <property type="entry name" value="ACRIFLAVINE SENSITIVITY CONTROL PROTEIN ACR-2"/>
    <property type="match status" value="1"/>
</dbReference>
<gene>
    <name evidence="3" type="ORF">Aory05_000655600</name>
</gene>
<sequence>MSLIPSSRGLCHIMVSIAALHQAQRELSNSRLIGNEQFLGELDTVEGARNSPRFYEYLYHKQQALYLLRTRYHEAPYQDSYGVIASVFLFIWLACLESGRNTWAYHLNGLKEIMQAQILSMDLAQSTSLTAAFSRFYEYFDTSYAMLQYQPLFTSIPIIEILKRSESLTWTGCPADLLYILSSVNSACSGPVPPDPNVIAHLFSQVETFSPQKWAFATSNVSHLTVRYHVACIYKAAALIYMSQAFSHKSQQYYLAKWHILGSLDSIIAHFTSVGPGNIHFKGLLWPAFIIGAEARTEHQRSAIMEVLDHLWRLWRAQNVVYALEILKKIWEGQTTPEGASQPWIAYLYEQGENWIFV</sequence>
<comment type="subcellular location">
    <subcellularLocation>
        <location evidence="1">Nucleus</location>
    </subcellularLocation>
</comment>
<reference evidence="3" key="1">
    <citation type="submission" date="2023-04" db="EMBL/GenBank/DDBJ databases">
        <title>Aspergillus oryzae var. brunneus NBRC 4377.</title>
        <authorList>
            <person name="Ichikawa N."/>
            <person name="Sato H."/>
            <person name="Tonouchi N."/>
        </authorList>
    </citation>
    <scope>NUCLEOTIDE SEQUENCE</scope>
    <source>
        <strain evidence="3">NBRC 4377</strain>
    </source>
</reference>
<dbReference type="EMBL" id="BSYB01000025">
    <property type="protein sequence ID" value="GMG47842.1"/>
    <property type="molecule type" value="Genomic_DNA"/>
</dbReference>
<comment type="caution">
    <text evidence="3">The sequence shown here is derived from an EMBL/GenBank/DDBJ whole genome shotgun (WGS) entry which is preliminary data.</text>
</comment>
<evidence type="ECO:0000256" key="2">
    <source>
        <dbReference type="ARBA" id="ARBA00023242"/>
    </source>
</evidence>
<evidence type="ECO:0000313" key="4">
    <source>
        <dbReference type="Proteomes" id="UP001165189"/>
    </source>
</evidence>
<evidence type="ECO:0000313" key="3">
    <source>
        <dbReference type="EMBL" id="GMG47842.1"/>
    </source>
</evidence>
<accession>A0ABQ6L0C5</accession>
<name>A0ABQ6L0C5_ASPOZ</name>
<dbReference type="InterPro" id="IPR021858">
    <property type="entry name" value="Fun_TF"/>
</dbReference>
<proteinExistence type="predicted"/>
<dbReference type="Pfam" id="PF11951">
    <property type="entry name" value="Fungal_trans_2"/>
    <property type="match status" value="1"/>
</dbReference>
<evidence type="ECO:0000256" key="1">
    <source>
        <dbReference type="ARBA" id="ARBA00004123"/>
    </source>
</evidence>
<dbReference type="PANTHER" id="PTHR37534">
    <property type="entry name" value="TRANSCRIPTIONAL ACTIVATOR PROTEIN UGA3"/>
    <property type="match status" value="1"/>
</dbReference>
<organism evidence="3 4">
    <name type="scientific">Aspergillus oryzae var. brunneus</name>
    <dbReference type="NCBI Taxonomy" id="332754"/>
    <lineage>
        <taxon>Eukaryota</taxon>
        <taxon>Fungi</taxon>
        <taxon>Dikarya</taxon>
        <taxon>Ascomycota</taxon>
        <taxon>Pezizomycotina</taxon>
        <taxon>Eurotiomycetes</taxon>
        <taxon>Eurotiomycetidae</taxon>
        <taxon>Eurotiales</taxon>
        <taxon>Aspergillaceae</taxon>
        <taxon>Aspergillus</taxon>
        <taxon>Aspergillus subgen. Circumdati</taxon>
    </lineage>
</organism>